<dbReference type="SUPFAM" id="SSF52833">
    <property type="entry name" value="Thioredoxin-like"/>
    <property type="match status" value="1"/>
</dbReference>
<dbReference type="CDD" id="cd02955">
    <property type="entry name" value="SSP411"/>
    <property type="match status" value="1"/>
</dbReference>
<sequence>MAGRLRNEASAYLRQHAGNPVDWWPFCDQAFEQARLRDVPVFISVGYAACHWCHVMARESFEDEATAAYLNEHFVSIKVDREERPDVDEVYMAATQALTGQGGWPMSVFALPDGRAFYAGTYYPPQPFPGRPSFRQVLEAVTDAWANRREGVEANAQALAAALGEAAEVNRALVGSLSGDAAAAGPVVQPAAGSQPEELAGLLSEAVRVLAREEDRRFGGFGDAPKFPPSAILQFLLRHAAAQGAVPAGAEAGEGAADTAVLAAGLAARTLQAMACSALYDQLEGGFARYSVDRQWSVPHFEKMLYDNVQLLRAYAQWALQGTDPGDRDLAREVAGSTADWMLSSLGLPGGGLASSLDADTVVDGQHHEGGTYLWSVMDLHKVLGPEGGDADWVASVMGIRPHGTVTAEGSPLHPGRRLHAAETERWNRLKPVLRQARRQRVQPGRDDKVVAGWNGLAVAALAEAAGVLDRPELLEAAEAAAGYLLRVHLDDAGRLARVSHEGQARGIEGLLEDYAGAAEGLFTLYAATGNTRWYTAAERLLLRAEERFLAGGTLLDEAEQAQQLSAARGERRAADPLESATPSGASLFAGALVTYAAYSGSSRHRALAERLLGYLGRVAPRLPRMAGWGLAVAQAAACGPVELAVTGEPAAAAKLVRAARRTGSPGMVVAVQAAGAAAGQDQGRAVVPLLQDRPAPETGALAYVCRGMVCARPVADEAGLLAQLRAGR</sequence>
<proteinExistence type="predicted"/>
<dbReference type="AlphaFoldDB" id="A0A7X6HBT0"/>
<dbReference type="PIRSF" id="PIRSF006402">
    <property type="entry name" value="UCP006402_thioredoxin"/>
    <property type="match status" value="1"/>
</dbReference>
<dbReference type="RefSeq" id="WP_168484580.1">
    <property type="nucleotide sequence ID" value="NZ_JAAZSQ010000001.1"/>
</dbReference>
<evidence type="ECO:0000313" key="3">
    <source>
        <dbReference type="Proteomes" id="UP000544090"/>
    </source>
</evidence>
<dbReference type="SUPFAM" id="SSF48208">
    <property type="entry name" value="Six-hairpin glycosidases"/>
    <property type="match status" value="1"/>
</dbReference>
<protein>
    <submittedName>
        <fullName evidence="2">Thioredoxin domain-containing protein</fullName>
    </submittedName>
</protein>
<organism evidence="2 3">
    <name type="scientific">Arthrobacter mobilis</name>
    <dbReference type="NCBI Taxonomy" id="2724944"/>
    <lineage>
        <taxon>Bacteria</taxon>
        <taxon>Bacillati</taxon>
        <taxon>Actinomycetota</taxon>
        <taxon>Actinomycetes</taxon>
        <taxon>Micrococcales</taxon>
        <taxon>Micrococcaceae</taxon>
        <taxon>Arthrobacter</taxon>
    </lineage>
</organism>
<dbReference type="PANTHER" id="PTHR42899:SF1">
    <property type="entry name" value="SPERMATOGENESIS-ASSOCIATED PROTEIN 20"/>
    <property type="match status" value="1"/>
</dbReference>
<dbReference type="InterPro" id="IPR008928">
    <property type="entry name" value="6-hairpin_glycosidase_sf"/>
</dbReference>
<reference evidence="2 3" key="1">
    <citation type="submission" date="2020-04" db="EMBL/GenBank/DDBJ databases">
        <title>Arthrobacter sp. nov.</title>
        <authorList>
            <person name="Liu S."/>
        </authorList>
    </citation>
    <scope>NUCLEOTIDE SEQUENCE [LARGE SCALE GENOMIC DNA]</scope>
    <source>
        <strain evidence="2 3">E918</strain>
    </source>
</reference>
<dbReference type="InterPro" id="IPR004879">
    <property type="entry name" value="Ssp411-like_TRX"/>
</dbReference>
<name>A0A7X6HBT0_9MICC</name>
<accession>A0A7X6HBT0</accession>
<dbReference type="Pfam" id="PF03190">
    <property type="entry name" value="Thioredox_DsbH"/>
    <property type="match status" value="1"/>
</dbReference>
<evidence type="ECO:0000259" key="1">
    <source>
        <dbReference type="Pfam" id="PF03190"/>
    </source>
</evidence>
<dbReference type="EMBL" id="JAAZSQ010000001">
    <property type="protein sequence ID" value="NKX53253.1"/>
    <property type="molecule type" value="Genomic_DNA"/>
</dbReference>
<feature type="domain" description="Spermatogenesis-associated protein 20-like TRX" evidence="1">
    <location>
        <begin position="4"/>
        <end position="163"/>
    </location>
</feature>
<dbReference type="Gene3D" id="3.40.30.10">
    <property type="entry name" value="Glutaredoxin"/>
    <property type="match status" value="1"/>
</dbReference>
<dbReference type="Proteomes" id="UP000544090">
    <property type="component" value="Unassembled WGS sequence"/>
</dbReference>
<keyword evidence="3" id="KW-1185">Reference proteome</keyword>
<dbReference type="InterPro" id="IPR036249">
    <property type="entry name" value="Thioredoxin-like_sf"/>
</dbReference>
<comment type="caution">
    <text evidence="2">The sequence shown here is derived from an EMBL/GenBank/DDBJ whole genome shotgun (WGS) entry which is preliminary data.</text>
</comment>
<dbReference type="GO" id="GO:0005975">
    <property type="term" value="P:carbohydrate metabolic process"/>
    <property type="evidence" value="ECO:0007669"/>
    <property type="project" value="InterPro"/>
</dbReference>
<dbReference type="PANTHER" id="PTHR42899">
    <property type="entry name" value="SPERMATOGENESIS-ASSOCIATED PROTEIN 20"/>
    <property type="match status" value="1"/>
</dbReference>
<evidence type="ECO:0000313" key="2">
    <source>
        <dbReference type="EMBL" id="NKX53253.1"/>
    </source>
</evidence>
<gene>
    <name evidence="2" type="ORF">HGG74_01615</name>
</gene>
<dbReference type="InterPro" id="IPR024705">
    <property type="entry name" value="Ssp411"/>
</dbReference>